<dbReference type="EMBL" id="CP045875">
    <property type="protein sequence ID" value="QGG47072.1"/>
    <property type="molecule type" value="Genomic_DNA"/>
</dbReference>
<dbReference type="InterPro" id="IPR031340">
    <property type="entry name" value="RsmF_methylt_CI"/>
</dbReference>
<keyword evidence="3" id="KW-0808">Transferase</keyword>
<keyword evidence="3" id="KW-0489">Methyltransferase</keyword>
<dbReference type="EC" id="2.1.1.-" evidence="3"/>
<dbReference type="Gene3D" id="2.30.130.60">
    <property type="match status" value="1"/>
</dbReference>
<evidence type="ECO:0000313" key="4">
    <source>
        <dbReference type="Proteomes" id="UP000366051"/>
    </source>
</evidence>
<keyword evidence="4" id="KW-1185">Reference proteome</keyword>
<name>A0A5Q2N1A2_9FIRM</name>
<dbReference type="Pfam" id="PF13636">
    <property type="entry name" value="Methyltranf_PUA"/>
    <property type="match status" value="1"/>
</dbReference>
<dbReference type="AlphaFoldDB" id="A0A5Q2N1A2"/>
<dbReference type="KEGG" id="hcv:FTV88_0920"/>
<feature type="domain" description="rRNA small subunit methyltransferase F RNA-binding PUA-like" evidence="1">
    <location>
        <begin position="75"/>
        <end position="121"/>
    </location>
</feature>
<dbReference type="Pfam" id="PF17126">
    <property type="entry name" value="RsmF_methylt_CI"/>
    <property type="match status" value="1"/>
</dbReference>
<gene>
    <name evidence="3" type="ORF">FTV88_0920</name>
</gene>
<dbReference type="GO" id="GO:0008168">
    <property type="term" value="F:methyltransferase activity"/>
    <property type="evidence" value="ECO:0007669"/>
    <property type="project" value="UniProtKB-KW"/>
</dbReference>
<evidence type="ECO:0000313" key="3">
    <source>
        <dbReference type="EMBL" id="QGG47072.1"/>
    </source>
</evidence>
<feature type="domain" description="Ribosomal RNA small subunit methyltransferase F first C-terminal" evidence="2">
    <location>
        <begin position="4"/>
        <end position="55"/>
    </location>
</feature>
<dbReference type="InterPro" id="IPR029063">
    <property type="entry name" value="SAM-dependent_MTases_sf"/>
</dbReference>
<dbReference type="Gene3D" id="3.40.50.150">
    <property type="entry name" value="Vaccinia Virus protein VP39"/>
    <property type="match status" value="1"/>
</dbReference>
<dbReference type="InterPro" id="IPR027391">
    <property type="entry name" value="Nol1_Nop2_Fmu_2"/>
</dbReference>
<organism evidence="3 4">
    <name type="scientific">Heliorestis convoluta</name>
    <dbReference type="NCBI Taxonomy" id="356322"/>
    <lineage>
        <taxon>Bacteria</taxon>
        <taxon>Bacillati</taxon>
        <taxon>Bacillota</taxon>
        <taxon>Clostridia</taxon>
        <taxon>Eubacteriales</taxon>
        <taxon>Heliobacteriaceae</taxon>
        <taxon>Heliorestis</taxon>
    </lineage>
</organism>
<proteinExistence type="predicted"/>
<dbReference type="RefSeq" id="WP_243137296.1">
    <property type="nucleotide sequence ID" value="NZ_CP045875.1"/>
</dbReference>
<protein>
    <submittedName>
        <fullName evidence="3">SAM-dependent methyltransferase</fullName>
        <ecNumber evidence="3">2.1.1.-</ecNumber>
    </submittedName>
</protein>
<dbReference type="GO" id="GO:0032259">
    <property type="term" value="P:methylation"/>
    <property type="evidence" value="ECO:0007669"/>
    <property type="project" value="UniProtKB-KW"/>
</dbReference>
<evidence type="ECO:0000259" key="2">
    <source>
        <dbReference type="Pfam" id="PF17126"/>
    </source>
</evidence>
<accession>A0A5Q2N1A2</accession>
<evidence type="ECO:0000259" key="1">
    <source>
        <dbReference type="Pfam" id="PF13636"/>
    </source>
</evidence>
<sequence length="122" mass="13970">MPEIDPLLQGDHLYAWPAKLPRNITESLKILRPGWHLGTIKRDRFEPSHALALALQAEECQKTINLSSASQEVYRYLKGESLTIPANHQGWHLITLEHHPLGWGKAVQGQLKNHYPKGLRWL</sequence>
<reference evidence="4" key="1">
    <citation type="submission" date="2019-11" db="EMBL/GenBank/DDBJ databases">
        <title>Genome sequence of Heliorestis convoluta strain HH, an alkaliphilic and minimalistic phototrophic bacterium from a soda lake in Egypt.</title>
        <authorList>
            <person name="Dewey E.D."/>
            <person name="Stokes L.M."/>
            <person name="Burchell B.M."/>
            <person name="Shaffer K.N."/>
            <person name="Huntington A.M."/>
            <person name="Baker J.M."/>
            <person name="Nadendla S."/>
            <person name="Giglio M.G."/>
            <person name="Touchman J.W."/>
            <person name="Blankenship R.E."/>
            <person name="Madigan M.T."/>
            <person name="Sattley W.M."/>
        </authorList>
    </citation>
    <scope>NUCLEOTIDE SEQUENCE [LARGE SCALE GENOMIC DNA]</scope>
    <source>
        <strain evidence="4">HH</strain>
    </source>
</reference>
<dbReference type="CDD" id="cd21147">
    <property type="entry name" value="RsmF_methylt_CTD1"/>
    <property type="match status" value="1"/>
</dbReference>
<dbReference type="Proteomes" id="UP000366051">
    <property type="component" value="Chromosome"/>
</dbReference>